<accession>A0A2P2IJG7</accession>
<dbReference type="GO" id="GO:0000502">
    <property type="term" value="C:proteasome complex"/>
    <property type="evidence" value="ECO:0007669"/>
    <property type="project" value="UniProtKB-KW"/>
</dbReference>
<organism evidence="2">
    <name type="scientific">Rhizophora mucronata</name>
    <name type="common">Asiatic mangrove</name>
    <dbReference type="NCBI Taxonomy" id="61149"/>
    <lineage>
        <taxon>Eukaryota</taxon>
        <taxon>Viridiplantae</taxon>
        <taxon>Streptophyta</taxon>
        <taxon>Embryophyta</taxon>
        <taxon>Tracheophyta</taxon>
        <taxon>Spermatophyta</taxon>
        <taxon>Magnoliopsida</taxon>
        <taxon>eudicotyledons</taxon>
        <taxon>Gunneridae</taxon>
        <taxon>Pentapetalae</taxon>
        <taxon>rosids</taxon>
        <taxon>fabids</taxon>
        <taxon>Malpighiales</taxon>
        <taxon>Rhizophoraceae</taxon>
        <taxon>Rhizophora</taxon>
    </lineage>
</organism>
<sequence>MQSFSTSHGYNISYQEENLMRRFSYRRLMTASTSEGVYRWYVGATFAMSTLLGVTFSSMTCFKIESAIVSASCRVMSLLYCSCKELSAPSDPEPMALALHCQNVPDGSV</sequence>
<dbReference type="AlphaFoldDB" id="A0A2P2IJG7"/>
<proteinExistence type="predicted"/>
<evidence type="ECO:0000256" key="1">
    <source>
        <dbReference type="SAM" id="Phobius"/>
    </source>
</evidence>
<reference evidence="2" key="1">
    <citation type="submission" date="2018-02" db="EMBL/GenBank/DDBJ databases">
        <title>Rhizophora mucronata_Transcriptome.</title>
        <authorList>
            <person name="Meera S.P."/>
            <person name="Sreeshan A."/>
            <person name="Augustine A."/>
        </authorList>
    </citation>
    <scope>NUCLEOTIDE SEQUENCE</scope>
    <source>
        <tissue evidence="2">Leaf</tissue>
    </source>
</reference>
<keyword evidence="2" id="KW-0647">Proteasome</keyword>
<dbReference type="EMBL" id="GGEC01000893">
    <property type="protein sequence ID" value="MBW81376.1"/>
    <property type="molecule type" value="Transcribed_RNA"/>
</dbReference>
<keyword evidence="1" id="KW-0472">Membrane</keyword>
<evidence type="ECO:0000313" key="2">
    <source>
        <dbReference type="EMBL" id="MBW81376.1"/>
    </source>
</evidence>
<keyword evidence="1" id="KW-1133">Transmembrane helix</keyword>
<protein>
    <submittedName>
        <fullName evidence="2">Proteasome subunit alpha type-5</fullName>
    </submittedName>
</protein>
<feature type="transmembrane region" description="Helical" evidence="1">
    <location>
        <begin position="38"/>
        <end position="56"/>
    </location>
</feature>
<keyword evidence="1" id="KW-0812">Transmembrane</keyword>
<name>A0A2P2IJG7_RHIMU</name>